<dbReference type="InterPro" id="IPR050864">
    <property type="entry name" value="Bacterial_PTS_Sugar_Transport"/>
</dbReference>
<dbReference type="Gene3D" id="3.40.50.2300">
    <property type="match status" value="1"/>
</dbReference>
<dbReference type="GO" id="GO:0005886">
    <property type="term" value="C:plasma membrane"/>
    <property type="evidence" value="ECO:0007669"/>
    <property type="project" value="UniProtKB-SubCell"/>
</dbReference>
<organism evidence="16 17">
    <name type="scientific">Mycoplasmopsis agassizii</name>
    <dbReference type="NCBI Taxonomy" id="33922"/>
    <lineage>
        <taxon>Bacteria</taxon>
        <taxon>Bacillati</taxon>
        <taxon>Mycoplasmatota</taxon>
        <taxon>Mycoplasmoidales</taxon>
        <taxon>Metamycoplasmataceae</taxon>
        <taxon>Mycoplasmopsis</taxon>
    </lineage>
</organism>
<evidence type="ECO:0000259" key="15">
    <source>
        <dbReference type="PROSITE" id="PS51104"/>
    </source>
</evidence>
<evidence type="ECO:0000259" key="13">
    <source>
        <dbReference type="PROSITE" id="PS51094"/>
    </source>
</evidence>
<dbReference type="InterPro" id="IPR002178">
    <property type="entry name" value="PTS_EIIA_type-2_dom"/>
</dbReference>
<comment type="caution">
    <text evidence="16">The sequence shown here is derived from an EMBL/GenBank/DDBJ whole genome shotgun (WGS) entry which is preliminary data.</text>
</comment>
<feature type="transmembrane region" description="Helical" evidence="12">
    <location>
        <begin position="757"/>
        <end position="778"/>
    </location>
</feature>
<protein>
    <submittedName>
        <fullName evidence="16">Uncharacterized protein</fullName>
    </submittedName>
</protein>
<dbReference type="InterPro" id="IPR013011">
    <property type="entry name" value="PTS_EIIB_2"/>
</dbReference>
<proteinExistence type="predicted"/>
<evidence type="ECO:0000256" key="8">
    <source>
        <dbReference type="ARBA" id="ARBA00022692"/>
    </source>
</evidence>
<dbReference type="InterPro" id="IPR036095">
    <property type="entry name" value="PTS_EIIB-like_sf"/>
</dbReference>
<dbReference type="OrthoDB" id="9782569at2"/>
<evidence type="ECO:0000256" key="1">
    <source>
        <dbReference type="ARBA" id="ARBA00004429"/>
    </source>
</evidence>
<keyword evidence="4" id="KW-0597">Phosphoprotein</keyword>
<feature type="transmembrane region" description="Helical" evidence="12">
    <location>
        <begin position="388"/>
        <end position="407"/>
    </location>
</feature>
<keyword evidence="9" id="KW-0418">Kinase</keyword>
<dbReference type="RefSeq" id="WP_095334765.1">
    <property type="nucleotide sequence ID" value="NZ_NQNY01000006.1"/>
</dbReference>
<name>A0A269TIP4_9BACT</name>
<dbReference type="GO" id="GO:0090563">
    <property type="term" value="F:protein-phosphocysteine-sugar phosphotransferase activity"/>
    <property type="evidence" value="ECO:0007669"/>
    <property type="project" value="TreeGrafter"/>
</dbReference>
<dbReference type="Gene3D" id="3.40.930.10">
    <property type="entry name" value="Mannitol-specific EII, Chain A"/>
    <property type="match status" value="1"/>
</dbReference>
<feature type="transmembrane region" description="Helical" evidence="12">
    <location>
        <begin position="293"/>
        <end position="320"/>
    </location>
</feature>
<dbReference type="CDD" id="cd05569">
    <property type="entry name" value="PTS_IIB_fructose"/>
    <property type="match status" value="1"/>
</dbReference>
<dbReference type="PROSITE" id="PS51094">
    <property type="entry name" value="PTS_EIIA_TYPE_2"/>
    <property type="match status" value="1"/>
</dbReference>
<reference evidence="17" key="1">
    <citation type="submission" date="2017-08" db="EMBL/GenBank/DDBJ databases">
        <authorList>
            <person name="Alvarez-Ponce D."/>
            <person name="Weitzman C.L."/>
            <person name="Tillett R.L."/>
            <person name="Sandmeier F.C."/>
            <person name="Tracy C.R."/>
        </authorList>
    </citation>
    <scope>NUCLEOTIDE SEQUENCE [LARGE SCALE GENOMIC DNA]</scope>
    <source>
        <strain evidence="17">723</strain>
    </source>
</reference>
<keyword evidence="11 12" id="KW-0472">Membrane</keyword>
<dbReference type="InterPro" id="IPR006327">
    <property type="entry name" value="PTS_IIC_fruc"/>
</dbReference>
<keyword evidence="7" id="KW-0598">Phosphotransferase system</keyword>
<feature type="transmembrane region" description="Helical" evidence="12">
    <location>
        <begin position="473"/>
        <end position="492"/>
    </location>
</feature>
<evidence type="ECO:0000256" key="7">
    <source>
        <dbReference type="ARBA" id="ARBA00022683"/>
    </source>
</evidence>
<dbReference type="GO" id="GO:0005351">
    <property type="term" value="F:carbohydrate:proton symporter activity"/>
    <property type="evidence" value="ECO:0007669"/>
    <property type="project" value="InterPro"/>
</dbReference>
<feature type="transmembrane region" description="Helical" evidence="12">
    <location>
        <begin position="428"/>
        <end position="453"/>
    </location>
</feature>
<feature type="transmembrane region" description="Helical" evidence="12">
    <location>
        <begin position="332"/>
        <end position="356"/>
    </location>
</feature>
<dbReference type="GO" id="GO:0016301">
    <property type="term" value="F:kinase activity"/>
    <property type="evidence" value="ECO:0007669"/>
    <property type="project" value="UniProtKB-KW"/>
</dbReference>
<dbReference type="AlphaFoldDB" id="A0A269TIP4"/>
<sequence length="796" mass="85110">MNVEVILDKSLKSRDHALWLLSIAAEKLNIIEQGSKEEIYRAFIHREDETTTGLEDGFAIPHALSNKITKSAIIYLRVSEGLDWKALDGKDSRYIMALFIPQKERSSSQVEVLSKIAIALLDNDFKNLLVDSKDRIQIKEAILNRIEEKAKTEVKVEQAVLPNHQALNVLALTACPVGVAHTYIAAEKIENAIKDLGHNVKVETHGSVGPKNVFSQAEIDQADYIVIASDIGLDMSRFANKKVYYTNTKEAIKDPKGLVAKAFKEAKVIASENKNQSQNTGSSEKKSYVVKHLLAGVSYLIPFIIFGGLLIAIALGLANALYGSSSTPEGTFIYYIFQAGVIAFNVMIGVLGAYIAHSIGGRAAIAPAMIVSLVANNASLLFPITGTAVTTPMGFIGAILFGILIGYSTKWVNSWTINKNVSALVPIFIIPVLVTLFYAFLAIFVIGAPIGYVMDQISILLRGAFEGSASSAIATRVGVGIGLGLVLGAMIGFDMGGPINKIAFVLSVALLNQNIQNPMGIVAAAIPIAPIGMGIASQVYRKSFDANQRGLGISAIIMGFVGISEGAIPFAVADPKRVFPANIIGSAVAGAIAGALGVTSAVGHGGPWIGIVGGISGNFIGVGNSGLQFGLGILFFFIAIIAGSATTVLVYGLLLKVLKTKEVKVSETKVSKMASFATWKHSVRVKMANSKVNLAMKKHKKLVAFNFFIVLGVITLIIGIVLLALNFSAVIEAFQNDIAVATTATSITKNNWGQNNIYGLFLLFFGILNLIFGFIYSFTAFNYRIGKKTVKQVQQV</sequence>
<dbReference type="InterPro" id="IPR016152">
    <property type="entry name" value="PTrfase/Anion_transptr"/>
</dbReference>
<evidence type="ECO:0000256" key="10">
    <source>
        <dbReference type="ARBA" id="ARBA00022989"/>
    </source>
</evidence>
<evidence type="ECO:0000256" key="5">
    <source>
        <dbReference type="ARBA" id="ARBA00022597"/>
    </source>
</evidence>
<dbReference type="PROSITE" id="PS51104">
    <property type="entry name" value="PTS_EIIC_TYPE_2"/>
    <property type="match status" value="1"/>
</dbReference>
<evidence type="ECO:0000256" key="6">
    <source>
        <dbReference type="ARBA" id="ARBA00022679"/>
    </source>
</evidence>
<dbReference type="GO" id="GO:0022877">
    <property type="term" value="F:protein-N(PI)-phosphohistidine-fructose phosphotransferase system transporter activity"/>
    <property type="evidence" value="ECO:0007669"/>
    <property type="project" value="InterPro"/>
</dbReference>
<dbReference type="PANTHER" id="PTHR30505:SF0">
    <property type="entry name" value="FRUCTOSE-LIKE PTS SYSTEM EIIBC COMPONENT-RELATED"/>
    <property type="match status" value="1"/>
</dbReference>
<keyword evidence="10 12" id="KW-1133">Transmembrane helix</keyword>
<keyword evidence="2" id="KW-0813">Transport</keyword>
<keyword evidence="5" id="KW-0762">Sugar transport</keyword>
<evidence type="ECO:0000256" key="4">
    <source>
        <dbReference type="ARBA" id="ARBA00022553"/>
    </source>
</evidence>
<dbReference type="Pfam" id="PF02302">
    <property type="entry name" value="PTS_IIB"/>
    <property type="match status" value="1"/>
</dbReference>
<dbReference type="SUPFAM" id="SSF55804">
    <property type="entry name" value="Phoshotransferase/anion transport protein"/>
    <property type="match status" value="1"/>
</dbReference>
<evidence type="ECO:0000256" key="12">
    <source>
        <dbReference type="SAM" id="Phobius"/>
    </source>
</evidence>
<feature type="transmembrane region" description="Helical" evidence="12">
    <location>
        <begin position="629"/>
        <end position="654"/>
    </location>
</feature>
<feature type="transmembrane region" description="Helical" evidence="12">
    <location>
        <begin position="552"/>
        <end position="572"/>
    </location>
</feature>
<dbReference type="GO" id="GO:0009401">
    <property type="term" value="P:phosphoenolpyruvate-dependent sugar phosphotransferase system"/>
    <property type="evidence" value="ECO:0007669"/>
    <property type="project" value="UniProtKB-KW"/>
</dbReference>
<dbReference type="NCBIfam" id="TIGR01427">
    <property type="entry name" value="PTS_IIC_fructo"/>
    <property type="match status" value="1"/>
</dbReference>
<feature type="transmembrane region" description="Helical" evidence="12">
    <location>
        <begin position="363"/>
        <end position="382"/>
    </location>
</feature>
<keyword evidence="8 12" id="KW-0812">Transmembrane</keyword>
<dbReference type="Pfam" id="PF00359">
    <property type="entry name" value="PTS_EIIA_2"/>
    <property type="match status" value="1"/>
</dbReference>
<feature type="transmembrane region" description="Helical" evidence="12">
    <location>
        <begin position="703"/>
        <end position="725"/>
    </location>
</feature>
<dbReference type="InterPro" id="IPR013014">
    <property type="entry name" value="PTS_EIIC_2"/>
</dbReference>
<evidence type="ECO:0000256" key="11">
    <source>
        <dbReference type="ARBA" id="ARBA00023136"/>
    </source>
</evidence>
<dbReference type="InterPro" id="IPR003501">
    <property type="entry name" value="PTS_EIIB_2/3"/>
</dbReference>
<evidence type="ECO:0000256" key="3">
    <source>
        <dbReference type="ARBA" id="ARBA00022475"/>
    </source>
</evidence>
<dbReference type="EMBL" id="NQNY01000006">
    <property type="protein sequence ID" value="PAK21352.1"/>
    <property type="molecule type" value="Genomic_DNA"/>
</dbReference>
<dbReference type="SUPFAM" id="SSF52794">
    <property type="entry name" value="PTS system IIB component-like"/>
    <property type="match status" value="1"/>
</dbReference>
<dbReference type="InterPro" id="IPR003353">
    <property type="entry name" value="PTS_IIB_fruc"/>
</dbReference>
<dbReference type="NCBIfam" id="TIGR00829">
    <property type="entry name" value="FRU"/>
    <property type="match status" value="1"/>
</dbReference>
<feature type="transmembrane region" description="Helical" evidence="12">
    <location>
        <begin position="578"/>
        <end position="598"/>
    </location>
</feature>
<feature type="transmembrane region" description="Helical" evidence="12">
    <location>
        <begin position="521"/>
        <end position="540"/>
    </location>
</feature>
<comment type="subcellular location">
    <subcellularLocation>
        <location evidence="1">Cell inner membrane</location>
        <topology evidence="1">Multi-pass membrane protein</topology>
    </subcellularLocation>
</comment>
<keyword evidence="3" id="KW-1003">Cell membrane</keyword>
<feature type="domain" description="PTS EIIB type-2" evidence="14">
    <location>
        <begin position="169"/>
        <end position="264"/>
    </location>
</feature>
<evidence type="ECO:0000313" key="17">
    <source>
        <dbReference type="Proteomes" id="UP000216943"/>
    </source>
</evidence>
<feature type="domain" description="PTS EIIC type-2" evidence="15">
    <location>
        <begin position="289"/>
        <end position="664"/>
    </location>
</feature>
<gene>
    <name evidence="16" type="ORF">CJJ23_02315</name>
</gene>
<keyword evidence="6" id="KW-0808">Transferase</keyword>
<feature type="domain" description="PTS EIIA type-2" evidence="13">
    <location>
        <begin position="1"/>
        <end position="145"/>
    </location>
</feature>
<dbReference type="Proteomes" id="UP000216943">
    <property type="component" value="Unassembled WGS sequence"/>
</dbReference>
<dbReference type="PANTHER" id="PTHR30505">
    <property type="entry name" value="FRUCTOSE-LIKE PERMEASE"/>
    <property type="match status" value="1"/>
</dbReference>
<evidence type="ECO:0000256" key="2">
    <source>
        <dbReference type="ARBA" id="ARBA00022448"/>
    </source>
</evidence>
<evidence type="ECO:0000313" key="16">
    <source>
        <dbReference type="EMBL" id="PAK21352.1"/>
    </source>
</evidence>
<accession>A0A269TIP4</accession>
<evidence type="ECO:0000256" key="9">
    <source>
        <dbReference type="ARBA" id="ARBA00022777"/>
    </source>
</evidence>
<evidence type="ECO:0000259" key="14">
    <source>
        <dbReference type="PROSITE" id="PS51099"/>
    </source>
</evidence>
<dbReference type="PROSITE" id="PS51099">
    <property type="entry name" value="PTS_EIIB_TYPE_2"/>
    <property type="match status" value="1"/>
</dbReference>